<reference evidence="15 16" key="1">
    <citation type="submission" date="2019-05" db="EMBL/GenBank/DDBJ databases">
        <title>Culicoidintestinum kansasii gen. nov., sp. nov. from the gastrointestinal tract of the biting midge, Culicoides sonorensis.</title>
        <authorList>
            <person name="Neupane S."/>
            <person name="Ghosh A."/>
            <person name="Gunther S."/>
            <person name="Martin K."/>
            <person name="Zurek L."/>
        </authorList>
    </citation>
    <scope>NUCLEOTIDE SEQUENCE [LARGE SCALE GENOMIC DNA]</scope>
    <source>
        <strain evidence="15 16">CS-1</strain>
    </source>
</reference>
<dbReference type="InterPro" id="IPR003593">
    <property type="entry name" value="AAA+_ATPase"/>
</dbReference>
<evidence type="ECO:0000256" key="9">
    <source>
        <dbReference type="ARBA" id="ARBA00022840"/>
    </source>
</evidence>
<keyword evidence="6" id="KW-0479">Metal-binding</keyword>
<keyword evidence="12" id="KW-0175">Coiled coil</keyword>
<dbReference type="NCBIfam" id="NF004046">
    <property type="entry name" value="PRK05563.1"/>
    <property type="match status" value="1"/>
</dbReference>
<keyword evidence="8" id="KW-0862">Zinc</keyword>
<dbReference type="InterPro" id="IPR050238">
    <property type="entry name" value="DNA_Rep/Repair_Clamp_Loader"/>
</dbReference>
<dbReference type="EMBL" id="VBWP01000001">
    <property type="protein sequence ID" value="TLG77197.1"/>
    <property type="molecule type" value="Genomic_DNA"/>
</dbReference>
<dbReference type="InterPro" id="IPR022754">
    <property type="entry name" value="DNA_pol_III_gamma-3"/>
</dbReference>
<dbReference type="SMART" id="SM00382">
    <property type="entry name" value="AAA"/>
    <property type="match status" value="1"/>
</dbReference>
<comment type="catalytic activity">
    <reaction evidence="11">
        <text>DNA(n) + a 2'-deoxyribonucleoside 5'-triphosphate = DNA(n+1) + diphosphate</text>
        <dbReference type="Rhea" id="RHEA:22508"/>
        <dbReference type="Rhea" id="RHEA-COMP:17339"/>
        <dbReference type="Rhea" id="RHEA-COMP:17340"/>
        <dbReference type="ChEBI" id="CHEBI:33019"/>
        <dbReference type="ChEBI" id="CHEBI:61560"/>
        <dbReference type="ChEBI" id="CHEBI:173112"/>
        <dbReference type="EC" id="2.7.7.7"/>
    </reaction>
</comment>
<dbReference type="Pfam" id="PF22608">
    <property type="entry name" value="DNAX_ATPase_lid"/>
    <property type="match status" value="1"/>
</dbReference>
<dbReference type="EC" id="2.7.7.7" evidence="2"/>
<dbReference type="GO" id="GO:0046872">
    <property type="term" value="F:metal ion binding"/>
    <property type="evidence" value="ECO:0007669"/>
    <property type="project" value="UniProtKB-KW"/>
</dbReference>
<keyword evidence="3 15" id="KW-0808">Transferase</keyword>
<dbReference type="OrthoDB" id="9810148at2"/>
<dbReference type="CDD" id="cd18137">
    <property type="entry name" value="HLD_clamp_pol_III_gamma_tau"/>
    <property type="match status" value="1"/>
</dbReference>
<dbReference type="FunFam" id="3.40.50.300:FF:000014">
    <property type="entry name" value="DNA polymerase III subunit gamma/tau"/>
    <property type="match status" value="1"/>
</dbReference>
<dbReference type="GO" id="GO:0006261">
    <property type="term" value="P:DNA-templated DNA replication"/>
    <property type="evidence" value="ECO:0007669"/>
    <property type="project" value="TreeGrafter"/>
</dbReference>
<proteinExistence type="inferred from homology"/>
<feature type="coiled-coil region" evidence="12">
    <location>
        <begin position="592"/>
        <end position="646"/>
    </location>
</feature>
<protein>
    <recommendedName>
        <fullName evidence="2">DNA-directed DNA polymerase</fullName>
        <ecNumber evidence="2">2.7.7.7</ecNumber>
    </recommendedName>
</protein>
<dbReference type="InterPro" id="IPR045085">
    <property type="entry name" value="HLD_clamp_pol_III_gamma_tau"/>
</dbReference>
<dbReference type="Pfam" id="PF13177">
    <property type="entry name" value="DNA_pol3_delta2"/>
    <property type="match status" value="1"/>
</dbReference>
<evidence type="ECO:0000313" key="15">
    <source>
        <dbReference type="EMBL" id="TLG77197.1"/>
    </source>
</evidence>
<dbReference type="Pfam" id="PF12169">
    <property type="entry name" value="DNA_pol3_gamma3"/>
    <property type="match status" value="1"/>
</dbReference>
<dbReference type="InterPro" id="IPR027417">
    <property type="entry name" value="P-loop_NTPase"/>
</dbReference>
<evidence type="ECO:0000313" key="16">
    <source>
        <dbReference type="Proteomes" id="UP000306912"/>
    </source>
</evidence>
<evidence type="ECO:0000256" key="8">
    <source>
        <dbReference type="ARBA" id="ARBA00022833"/>
    </source>
</evidence>
<evidence type="ECO:0000256" key="3">
    <source>
        <dbReference type="ARBA" id="ARBA00022679"/>
    </source>
</evidence>
<feature type="compositionally biased region" description="Acidic residues" evidence="13">
    <location>
        <begin position="461"/>
        <end position="471"/>
    </location>
</feature>
<name>A0A5R8QIW7_9FIRM</name>
<dbReference type="NCBIfam" id="TIGR02397">
    <property type="entry name" value="dnaX_nterm"/>
    <property type="match status" value="1"/>
</dbReference>
<accession>A0A5R8QIW7</accession>
<dbReference type="CDD" id="cd00009">
    <property type="entry name" value="AAA"/>
    <property type="match status" value="1"/>
</dbReference>
<dbReference type="InterPro" id="IPR008921">
    <property type="entry name" value="DNA_pol3_clamp-load_cplx_C"/>
</dbReference>
<feature type="region of interest" description="Disordered" evidence="13">
    <location>
        <begin position="452"/>
        <end position="516"/>
    </location>
</feature>
<keyword evidence="7" id="KW-0547">Nucleotide-binding</keyword>
<keyword evidence="16" id="KW-1185">Reference proteome</keyword>
<comment type="similarity">
    <text evidence="1">Belongs to the DnaX/STICHEL family.</text>
</comment>
<evidence type="ECO:0000256" key="2">
    <source>
        <dbReference type="ARBA" id="ARBA00012417"/>
    </source>
</evidence>
<evidence type="ECO:0000256" key="13">
    <source>
        <dbReference type="SAM" id="MobiDB-lite"/>
    </source>
</evidence>
<feature type="domain" description="AAA+ ATPase" evidence="14">
    <location>
        <begin position="36"/>
        <end position="178"/>
    </location>
</feature>
<evidence type="ECO:0000256" key="4">
    <source>
        <dbReference type="ARBA" id="ARBA00022695"/>
    </source>
</evidence>
<organism evidence="15 16">
    <name type="scientific">Culicoidibacter larvae</name>
    <dbReference type="NCBI Taxonomy" id="2579976"/>
    <lineage>
        <taxon>Bacteria</taxon>
        <taxon>Bacillati</taxon>
        <taxon>Bacillota</taxon>
        <taxon>Culicoidibacteria</taxon>
        <taxon>Culicoidibacterales</taxon>
        <taxon>Culicoidibacteraceae</taxon>
        <taxon>Culicoidibacter</taxon>
    </lineage>
</organism>
<keyword evidence="5" id="KW-0235">DNA replication</keyword>
<feature type="compositionally biased region" description="Polar residues" evidence="13">
    <location>
        <begin position="491"/>
        <end position="509"/>
    </location>
</feature>
<dbReference type="PANTHER" id="PTHR11669:SF0">
    <property type="entry name" value="PROTEIN STICHEL-LIKE 2"/>
    <property type="match status" value="1"/>
</dbReference>
<evidence type="ECO:0000256" key="1">
    <source>
        <dbReference type="ARBA" id="ARBA00006360"/>
    </source>
</evidence>
<dbReference type="GO" id="GO:0003887">
    <property type="term" value="F:DNA-directed DNA polymerase activity"/>
    <property type="evidence" value="ECO:0007669"/>
    <property type="project" value="UniProtKB-KW"/>
</dbReference>
<dbReference type="RefSeq" id="WP_138189805.1">
    <property type="nucleotide sequence ID" value="NZ_VBWP01000001.1"/>
</dbReference>
<dbReference type="GO" id="GO:0005524">
    <property type="term" value="F:ATP binding"/>
    <property type="evidence" value="ECO:0007669"/>
    <property type="project" value="UniProtKB-KW"/>
</dbReference>
<keyword evidence="4 15" id="KW-0548">Nucleotidyltransferase</keyword>
<dbReference type="PANTHER" id="PTHR11669">
    <property type="entry name" value="REPLICATION FACTOR C / DNA POLYMERASE III GAMMA-TAU SUBUNIT"/>
    <property type="match status" value="1"/>
</dbReference>
<evidence type="ECO:0000256" key="6">
    <source>
        <dbReference type="ARBA" id="ARBA00022723"/>
    </source>
</evidence>
<evidence type="ECO:0000256" key="12">
    <source>
        <dbReference type="SAM" id="Coils"/>
    </source>
</evidence>
<dbReference type="Gene3D" id="3.40.50.300">
    <property type="entry name" value="P-loop containing nucleotide triphosphate hydrolases"/>
    <property type="match status" value="1"/>
</dbReference>
<dbReference type="GO" id="GO:0009360">
    <property type="term" value="C:DNA polymerase III complex"/>
    <property type="evidence" value="ECO:0007669"/>
    <property type="project" value="InterPro"/>
</dbReference>
<dbReference type="SUPFAM" id="SSF52540">
    <property type="entry name" value="P-loop containing nucleoside triphosphate hydrolases"/>
    <property type="match status" value="1"/>
</dbReference>
<evidence type="ECO:0000256" key="7">
    <source>
        <dbReference type="ARBA" id="ARBA00022741"/>
    </source>
</evidence>
<sequence>MYQALYRAYRPKKFSDVAGQSHVTTSLRNTIINNKLSHAYLFNGPRGTGKTSMAKLFAKALSCEHPINGEPCCECPACLAIEQTQVQDIIEIDAASNNGVDEIRQLRDAVKYAPTQLKYKVYIIDEVHMLSIGAFNALLKTLEEPPAHIIFILATTEVHKIPATVISRCQRYDFHRISEKDIAKRISYVSEQEEINISDDAIGLIAKLADGALRDALGLLDQVNAYTTDKIDVEDIYQVAGIVPKEMIVNCLKYLMTNNKELLTYFDYVFDHGKNINLFLQEIIEFLRDILIAKINNEVIEGAEEIIPLLNNEVIYQLIQILNDCLNDVKYARLPKITIQVALLKCANLFINTKYDIEVNAAPTAQNELEEQYTIPYLNDGIISQEIIAEENEPIIHDYNDNNSVVEIEHSEVDFLVEDDTDNNVQGISDLQASDSDEETLSNIVSDKSNKNEVSVASDWAIDDEQQDADEYTGGSQDDLVVVDEEENEPQEFSQTLFATNSEPAVSSEEQLDDSKAEPENILTMEPITENQEFIVEVNDEMPTELINDTADSMMVDNASRDYIEQENDSEVLVADDEQFEVEDLSINTLPTEEINVELENKEAANEEQSIEYYRSENDIKDVLGADTTIEEAMEYQEVIESVEQEQVDIVFDFQGAQEQKETRGMIPKYMEMIYSGNDEDEAEFQNYIGKHLQKIMAEVALQPEVSKLELFKRKWQVIEKDALNPIKSMLADTEPKIATNSEVVVSSYNKALVGQLRSRPSQQRVLDSVKDIVGENYNVIVIDEATWMKQREVFAQKWKRQEVNQEQVDVLSKEIEYVENDYDPDYVIEGQISLLDESEDSIVSDARALFGDDIVEVK</sequence>
<feature type="compositionally biased region" description="Acidic residues" evidence="13">
    <location>
        <begin position="481"/>
        <end position="490"/>
    </location>
</feature>
<gene>
    <name evidence="15" type="primary">dnaX</name>
    <name evidence="15" type="ORF">FEZ08_00850</name>
</gene>
<evidence type="ECO:0000259" key="14">
    <source>
        <dbReference type="SMART" id="SM00382"/>
    </source>
</evidence>
<dbReference type="Proteomes" id="UP000306912">
    <property type="component" value="Unassembled WGS sequence"/>
</dbReference>
<dbReference type="Gene3D" id="1.10.8.60">
    <property type="match status" value="1"/>
</dbReference>
<evidence type="ECO:0000256" key="10">
    <source>
        <dbReference type="ARBA" id="ARBA00022932"/>
    </source>
</evidence>
<dbReference type="InterPro" id="IPR012763">
    <property type="entry name" value="DNA_pol_III_sug/sutau_N"/>
</dbReference>
<evidence type="ECO:0000256" key="11">
    <source>
        <dbReference type="ARBA" id="ARBA00049244"/>
    </source>
</evidence>
<dbReference type="SUPFAM" id="SSF48019">
    <property type="entry name" value="post-AAA+ oligomerization domain-like"/>
    <property type="match status" value="1"/>
</dbReference>
<keyword evidence="9" id="KW-0067">ATP-binding</keyword>
<dbReference type="PRINTS" id="PR00300">
    <property type="entry name" value="CLPPROTEASEA"/>
</dbReference>
<dbReference type="InParanoid" id="A0A5R8QIW7"/>
<evidence type="ECO:0000256" key="5">
    <source>
        <dbReference type="ARBA" id="ARBA00022705"/>
    </source>
</evidence>
<dbReference type="AlphaFoldDB" id="A0A5R8QIW7"/>
<keyword evidence="10" id="KW-0239">DNA-directed DNA polymerase</keyword>
<dbReference type="Gene3D" id="1.20.272.10">
    <property type="match status" value="1"/>
</dbReference>
<dbReference type="GO" id="GO:0003677">
    <property type="term" value="F:DNA binding"/>
    <property type="evidence" value="ECO:0007669"/>
    <property type="project" value="InterPro"/>
</dbReference>
<dbReference type="InterPro" id="IPR001270">
    <property type="entry name" value="ClpA/B"/>
</dbReference>
<comment type="caution">
    <text evidence="15">The sequence shown here is derived from an EMBL/GenBank/DDBJ whole genome shotgun (WGS) entry which is preliminary data.</text>
</comment>